<keyword evidence="1" id="KW-0812">Transmembrane</keyword>
<reference evidence="2" key="1">
    <citation type="submission" date="2014-05" db="EMBL/GenBank/DDBJ databases">
        <authorList>
            <person name="Chronopoulou M."/>
        </authorList>
    </citation>
    <scope>NUCLEOTIDE SEQUENCE</scope>
    <source>
        <tissue evidence="2">Whole organism</tissue>
    </source>
</reference>
<keyword evidence="1" id="KW-1133">Transmembrane helix</keyword>
<organism evidence="2">
    <name type="scientific">Lepeophtheirus salmonis</name>
    <name type="common">Salmon louse</name>
    <name type="synonym">Caligus salmonis</name>
    <dbReference type="NCBI Taxonomy" id="72036"/>
    <lineage>
        <taxon>Eukaryota</taxon>
        <taxon>Metazoa</taxon>
        <taxon>Ecdysozoa</taxon>
        <taxon>Arthropoda</taxon>
        <taxon>Crustacea</taxon>
        <taxon>Multicrustacea</taxon>
        <taxon>Hexanauplia</taxon>
        <taxon>Copepoda</taxon>
        <taxon>Siphonostomatoida</taxon>
        <taxon>Caligidae</taxon>
        <taxon>Lepeophtheirus</taxon>
    </lineage>
</organism>
<feature type="transmembrane region" description="Helical" evidence="1">
    <location>
        <begin position="12"/>
        <end position="31"/>
    </location>
</feature>
<protein>
    <submittedName>
        <fullName evidence="2">Uncharacterized protein</fullName>
    </submittedName>
</protein>
<evidence type="ECO:0000256" key="1">
    <source>
        <dbReference type="SAM" id="Phobius"/>
    </source>
</evidence>
<accession>A0A0K2UPQ3</accession>
<dbReference type="AlphaFoldDB" id="A0A0K2UPQ3"/>
<keyword evidence="1" id="KW-0472">Membrane</keyword>
<name>A0A0K2UPQ3_LEPSM</name>
<proteinExistence type="predicted"/>
<evidence type="ECO:0000313" key="2">
    <source>
        <dbReference type="EMBL" id="CDW40030.1"/>
    </source>
</evidence>
<dbReference type="EMBL" id="HACA01022668">
    <property type="protein sequence ID" value="CDW40029.1"/>
    <property type="molecule type" value="Transcribed_RNA"/>
</dbReference>
<sequence>MNEQWMGSLSVSHWVFHSIILSFMELLSSYYRSIPRYHKRSCIDYPRPLCKGHLHNEGSFN</sequence>
<dbReference type="EMBL" id="HACA01022669">
    <property type="protein sequence ID" value="CDW40030.1"/>
    <property type="molecule type" value="Transcribed_RNA"/>
</dbReference>